<feature type="signal peptide" evidence="1">
    <location>
        <begin position="1"/>
        <end position="25"/>
    </location>
</feature>
<evidence type="ECO:0000313" key="3">
    <source>
        <dbReference type="Proteomes" id="UP000192276"/>
    </source>
</evidence>
<dbReference type="Proteomes" id="UP000192276">
    <property type="component" value="Unassembled WGS sequence"/>
</dbReference>
<feature type="chain" id="PRO_5012031640" description="Lipocalin-like domain-containing protein" evidence="1">
    <location>
        <begin position="26"/>
        <end position="157"/>
    </location>
</feature>
<dbReference type="STRING" id="550983.A4R26_10135"/>
<comment type="caution">
    <text evidence="2">The sequence shown here is derived from an EMBL/GenBank/DDBJ whole genome shotgun (WGS) entry which is preliminary data.</text>
</comment>
<evidence type="ECO:0000313" key="2">
    <source>
        <dbReference type="EMBL" id="OQP67856.1"/>
    </source>
</evidence>
<evidence type="ECO:0000256" key="1">
    <source>
        <dbReference type="SAM" id="SignalP"/>
    </source>
</evidence>
<dbReference type="AlphaFoldDB" id="A0A1V9GBN9"/>
<keyword evidence="1" id="KW-0732">Signal</keyword>
<dbReference type="PROSITE" id="PS51257">
    <property type="entry name" value="PROKAR_LIPOPROTEIN"/>
    <property type="match status" value="1"/>
</dbReference>
<protein>
    <recommendedName>
        <fullName evidence="4">Lipocalin-like domain-containing protein</fullName>
    </recommendedName>
</protein>
<reference evidence="3" key="1">
    <citation type="submission" date="2016-04" db="EMBL/GenBank/DDBJ databases">
        <authorList>
            <person name="Chen L."/>
            <person name="Zhuang W."/>
            <person name="Wang G."/>
        </authorList>
    </citation>
    <scope>NUCLEOTIDE SEQUENCE [LARGE SCALE GENOMIC DNA]</scope>
    <source>
        <strain evidence="3">208</strain>
    </source>
</reference>
<evidence type="ECO:0008006" key="4">
    <source>
        <dbReference type="Google" id="ProtNLM"/>
    </source>
</evidence>
<dbReference type="RefSeq" id="WP_081159495.1">
    <property type="nucleotide sequence ID" value="NZ_LWBP01000002.1"/>
</dbReference>
<organism evidence="2 3">
    <name type="scientific">Niastella populi</name>
    <dbReference type="NCBI Taxonomy" id="550983"/>
    <lineage>
        <taxon>Bacteria</taxon>
        <taxon>Pseudomonadati</taxon>
        <taxon>Bacteroidota</taxon>
        <taxon>Chitinophagia</taxon>
        <taxon>Chitinophagales</taxon>
        <taxon>Chitinophagaceae</taxon>
        <taxon>Niastella</taxon>
    </lineage>
</organism>
<name>A0A1V9GBN9_9BACT</name>
<accession>A0A1V9GBN9</accession>
<dbReference type="EMBL" id="LWBP01000002">
    <property type="protein sequence ID" value="OQP67856.1"/>
    <property type="molecule type" value="Genomic_DNA"/>
</dbReference>
<proteinExistence type="predicted"/>
<keyword evidence="3" id="KW-1185">Reference proteome</keyword>
<sequence length="157" mass="17558">MRKTLLPAVCLVLLFACSKSGSSLSKADLLTAQPWKIVADSILPGRNLNGVLVTDMYSTYKPCERDNYYVFSKDGTLEANNGPTKCYPSDHQFLKLTWFLEDGETKLRLSPDNQVFIIGIGTPSDIVELTATAMTLRSYDYNTDGSISRIHTLQFRH</sequence>
<gene>
    <name evidence="2" type="ORF">A4R26_10135</name>
</gene>
<dbReference type="OrthoDB" id="713936at2"/>